<organism evidence="2 3">
    <name type="scientific">Pseudomonas koreensis</name>
    <dbReference type="NCBI Taxonomy" id="198620"/>
    <lineage>
        <taxon>Bacteria</taxon>
        <taxon>Pseudomonadati</taxon>
        <taxon>Pseudomonadota</taxon>
        <taxon>Gammaproteobacteria</taxon>
        <taxon>Pseudomonadales</taxon>
        <taxon>Pseudomonadaceae</taxon>
        <taxon>Pseudomonas</taxon>
    </lineage>
</organism>
<protein>
    <submittedName>
        <fullName evidence="2">Phage capsid scaffolding protein (GPO) serine peptidase</fullName>
    </submittedName>
</protein>
<gene>
    <name evidence="2" type="ORF">A9HBioS_4548</name>
</gene>
<evidence type="ECO:0000313" key="3">
    <source>
        <dbReference type="Proteomes" id="UP000288002"/>
    </source>
</evidence>
<evidence type="ECO:0000313" key="2">
    <source>
        <dbReference type="EMBL" id="RVD75428.1"/>
    </source>
</evidence>
<dbReference type="EMBL" id="MKWS01000018">
    <property type="protein sequence ID" value="RVD75428.1"/>
    <property type="molecule type" value="Genomic_DNA"/>
</dbReference>
<name>A0AA94EKB5_9PSED</name>
<dbReference type="Pfam" id="PF05929">
    <property type="entry name" value="Phage_GPO"/>
    <property type="match status" value="1"/>
</dbReference>
<proteinExistence type="predicted"/>
<reference evidence="2 3" key="1">
    <citation type="submission" date="2016-10" db="EMBL/GenBank/DDBJ databases">
        <title>Search of new enzymes for the oxidation of sulfur compounds.</title>
        <authorList>
            <person name="Novo A."/>
            <person name="Moreira I.S."/>
            <person name="Castro P.M."/>
        </authorList>
    </citation>
    <scope>NUCLEOTIDE SEQUENCE [LARGE SCALE GENOMIC DNA]</scope>
    <source>
        <strain evidence="2 3">A9</strain>
    </source>
</reference>
<feature type="compositionally biased region" description="Polar residues" evidence="1">
    <location>
        <begin position="278"/>
        <end position="290"/>
    </location>
</feature>
<dbReference type="Proteomes" id="UP000288002">
    <property type="component" value="Unassembled WGS sequence"/>
</dbReference>
<accession>A0AA94EKB5</accession>
<sequence length="305" mass="33966">MDLARHDHASHRNALLKEQQVPHAVRITTMKKFRSNWFRVAVEGATSDKRTIKRNWLEQAAKNFNPSTYGARIWLEHFRSLLPDSPFKAYGDVLAVKTEEVDINGQKKLALFAQVEPTADLIAMNKAKQKIYTSIEIDDSFADTGEAYIVGLGVTDSPASLGTDVLSFSAQKPDVSPFKDRHYSATSMFTEALETELTFEEFEEKPSIGAHLLSTVRNLLGGKQSKDDNEFAQISQAVETVAEHVKDLPAQMAAEKKFSTSLQTRLDQLSQDFTELKTQLSTTQDPNQKTRPPVTGGDNSVVTDC</sequence>
<comment type="caution">
    <text evidence="2">The sequence shown here is derived from an EMBL/GenBank/DDBJ whole genome shotgun (WGS) entry which is preliminary data.</text>
</comment>
<dbReference type="InterPro" id="IPR009228">
    <property type="entry name" value="Capsid_scaffold_GpO"/>
</dbReference>
<feature type="region of interest" description="Disordered" evidence="1">
    <location>
        <begin position="278"/>
        <end position="305"/>
    </location>
</feature>
<evidence type="ECO:0000256" key="1">
    <source>
        <dbReference type="SAM" id="MobiDB-lite"/>
    </source>
</evidence>
<dbReference type="AlphaFoldDB" id="A0AA94EKB5"/>